<evidence type="ECO:0000256" key="1">
    <source>
        <dbReference type="SAM" id="SignalP"/>
    </source>
</evidence>
<evidence type="ECO:0000313" key="2">
    <source>
        <dbReference type="EMBL" id="ACT48355.1"/>
    </source>
</evidence>
<dbReference type="AlphaFoldDB" id="C6WWQ6"/>
<keyword evidence="1" id="KW-0732">Signal</keyword>
<reference evidence="3" key="1">
    <citation type="submission" date="2009-07" db="EMBL/GenBank/DDBJ databases">
        <title>Complete sequence of Methylotenera mobilis JLW8.</title>
        <authorList>
            <consortium name="US DOE Joint Genome Institute"/>
            <person name="Lucas S."/>
            <person name="Copeland A."/>
            <person name="Lapidus A."/>
            <person name="Glavina del Rio T."/>
            <person name="Tice H."/>
            <person name="Bruce D."/>
            <person name="Goodwin L."/>
            <person name="Pitluck S."/>
            <person name="LaButti K.M."/>
            <person name="Clum A."/>
            <person name="Larimer F."/>
            <person name="Land M."/>
            <person name="Hauser L."/>
            <person name="Kyrpides N."/>
            <person name="Mikhailova N."/>
            <person name="Kayluzhnaya M."/>
            <person name="Chistoserdova L."/>
        </authorList>
    </citation>
    <scope>NUCLEOTIDE SEQUENCE [LARGE SCALE GENOMIC DNA]</scope>
    <source>
        <strain evidence="3">JLW8 / ATCC BAA-1282 / DSM 17540</strain>
    </source>
</reference>
<dbReference type="HOGENOM" id="CLU_2569873_0_0_4"/>
<dbReference type="OrthoDB" id="9899051at2"/>
<gene>
    <name evidence="2" type="ordered locus">Mmol_1449</name>
</gene>
<name>C6WWQ6_METML</name>
<evidence type="ECO:0000313" key="3">
    <source>
        <dbReference type="Proteomes" id="UP000002742"/>
    </source>
</evidence>
<accession>C6WWQ6</accession>
<keyword evidence="3" id="KW-1185">Reference proteome</keyword>
<protein>
    <recommendedName>
        <fullName evidence="4">Lipoprotein</fullName>
    </recommendedName>
</protein>
<sequence length="81" mass="8775">MKRITLPACLILLAITGCTNQAEAQGRQATTDIAQETPIVKSKDEKPCLTNFSNKLAACTGSNSQQKRFVLVRSVAIPENQ</sequence>
<dbReference type="KEGG" id="mmb:Mmol_1449"/>
<dbReference type="PROSITE" id="PS51257">
    <property type="entry name" value="PROKAR_LIPOPROTEIN"/>
    <property type="match status" value="1"/>
</dbReference>
<dbReference type="STRING" id="583345.Mmol_1449"/>
<reference evidence="2 3" key="2">
    <citation type="journal article" date="2011" name="J. Bacteriol.">
        <title>Genomes of three methylotrophs from a single niche uncover genetic and metabolic divergence of Methylophilaceae.</title>
        <authorList>
            <person name="Lapidus A."/>
            <person name="Clum A."/>
            <person name="Labutti K."/>
            <person name="Kaluzhnaya M.G."/>
            <person name="Lim S."/>
            <person name="Beck D.A."/>
            <person name="Glavina Del Rio T."/>
            <person name="Nolan M."/>
            <person name="Mavromatis K."/>
            <person name="Huntemann M."/>
            <person name="Lucas S."/>
            <person name="Lidstrom M.E."/>
            <person name="Ivanova N."/>
            <person name="Chistoserdova L."/>
        </authorList>
    </citation>
    <scope>NUCLEOTIDE SEQUENCE [LARGE SCALE GENOMIC DNA]</scope>
    <source>
        <strain evidence="3">JLW8 / ATCC BAA-1282 / DSM 17540</strain>
    </source>
</reference>
<feature type="signal peptide" evidence="1">
    <location>
        <begin position="1"/>
        <end position="24"/>
    </location>
</feature>
<evidence type="ECO:0008006" key="4">
    <source>
        <dbReference type="Google" id="ProtNLM"/>
    </source>
</evidence>
<proteinExistence type="predicted"/>
<dbReference type="Proteomes" id="UP000002742">
    <property type="component" value="Chromosome"/>
</dbReference>
<organism evidence="2 3">
    <name type="scientific">Methylotenera mobilis (strain JLW8 / ATCC BAA-1282 / DSM 17540)</name>
    <dbReference type="NCBI Taxonomy" id="583345"/>
    <lineage>
        <taxon>Bacteria</taxon>
        <taxon>Pseudomonadati</taxon>
        <taxon>Pseudomonadota</taxon>
        <taxon>Betaproteobacteria</taxon>
        <taxon>Nitrosomonadales</taxon>
        <taxon>Methylophilaceae</taxon>
        <taxon>Methylotenera</taxon>
    </lineage>
</organism>
<dbReference type="EMBL" id="CP001672">
    <property type="protein sequence ID" value="ACT48355.1"/>
    <property type="molecule type" value="Genomic_DNA"/>
</dbReference>
<feature type="chain" id="PRO_5002973122" description="Lipoprotein" evidence="1">
    <location>
        <begin position="25"/>
        <end position="81"/>
    </location>
</feature>
<dbReference type="RefSeq" id="WP_015832390.1">
    <property type="nucleotide sequence ID" value="NC_012968.1"/>
</dbReference>